<name>A0A2A2IEM3_9BACI</name>
<accession>A0A2A2IEM3</accession>
<protein>
    <submittedName>
        <fullName evidence="3">Uncharacterized protein</fullName>
    </submittedName>
</protein>
<comment type="caution">
    <text evidence="3">The sequence shown here is derived from an EMBL/GenBank/DDBJ whole genome shotgun (WGS) entry which is preliminary data.</text>
</comment>
<proteinExistence type="predicted"/>
<feature type="compositionally biased region" description="Polar residues" evidence="1">
    <location>
        <begin position="1"/>
        <end position="10"/>
    </location>
</feature>
<organism evidence="3 4">
    <name type="scientific">Virgibacillus profundi</name>
    <dbReference type="NCBI Taxonomy" id="2024555"/>
    <lineage>
        <taxon>Bacteria</taxon>
        <taxon>Bacillati</taxon>
        <taxon>Bacillota</taxon>
        <taxon>Bacilli</taxon>
        <taxon>Bacillales</taxon>
        <taxon>Bacillaceae</taxon>
        <taxon>Virgibacillus</taxon>
    </lineage>
</organism>
<gene>
    <name evidence="3" type="ORF">CIL05_06845</name>
</gene>
<dbReference type="EMBL" id="NPOA01000004">
    <property type="protein sequence ID" value="PAV30179.1"/>
    <property type="molecule type" value="Genomic_DNA"/>
</dbReference>
<keyword evidence="4" id="KW-1185">Reference proteome</keyword>
<evidence type="ECO:0000313" key="3">
    <source>
        <dbReference type="EMBL" id="PAV30179.1"/>
    </source>
</evidence>
<evidence type="ECO:0000313" key="4">
    <source>
        <dbReference type="Proteomes" id="UP000218887"/>
    </source>
</evidence>
<sequence length="92" mass="11037">MSSNQVPFQTERNKRHKGNNIFKAGRNVNKHNDNLTKSERLMEGVGVWTSFYRANPHRFVEDYFGIKLKMFQQILIMMMMFNNYFMYFASRG</sequence>
<evidence type="ECO:0000256" key="1">
    <source>
        <dbReference type="SAM" id="MobiDB-lite"/>
    </source>
</evidence>
<feature type="region of interest" description="Disordered" evidence="1">
    <location>
        <begin position="1"/>
        <end position="29"/>
    </location>
</feature>
<reference evidence="3 4" key="1">
    <citation type="submission" date="2017-08" db="EMBL/GenBank/DDBJ databases">
        <title>Virgibacillus indicus sp. nov. and Virgibacillus profoundi sp. nov, two moderately halophilic bacteria isolated from marine sediment by using the Microfluidic Streak Plate.</title>
        <authorList>
            <person name="Xu B."/>
            <person name="Hu B."/>
            <person name="Wang J."/>
            <person name="Zhu Y."/>
            <person name="Huang L."/>
            <person name="Du W."/>
            <person name="Huang Y."/>
        </authorList>
    </citation>
    <scope>NUCLEOTIDE SEQUENCE [LARGE SCALE GENOMIC DNA]</scope>
    <source>
        <strain evidence="3 4">IO3-P3-H5</strain>
    </source>
</reference>
<dbReference type="Proteomes" id="UP000218887">
    <property type="component" value="Unassembled WGS sequence"/>
</dbReference>
<keyword evidence="2" id="KW-0472">Membrane</keyword>
<feature type="transmembrane region" description="Helical" evidence="2">
    <location>
        <begin position="70"/>
        <end position="89"/>
    </location>
</feature>
<keyword evidence="2" id="KW-1133">Transmembrane helix</keyword>
<dbReference type="AlphaFoldDB" id="A0A2A2IEM3"/>
<evidence type="ECO:0000256" key="2">
    <source>
        <dbReference type="SAM" id="Phobius"/>
    </source>
</evidence>
<keyword evidence="2" id="KW-0812">Transmembrane</keyword>
<dbReference type="RefSeq" id="WP_095654781.1">
    <property type="nucleotide sequence ID" value="NZ_NPOA01000004.1"/>
</dbReference>